<evidence type="ECO:0000313" key="8">
    <source>
        <dbReference type="Proteomes" id="UP001166286"/>
    </source>
</evidence>
<keyword evidence="8" id="KW-1185">Reference proteome</keyword>
<evidence type="ECO:0000256" key="5">
    <source>
        <dbReference type="ARBA" id="ARBA00023242"/>
    </source>
</evidence>
<feature type="compositionally biased region" description="Polar residues" evidence="6">
    <location>
        <begin position="127"/>
        <end position="136"/>
    </location>
</feature>
<feature type="compositionally biased region" description="Low complexity" evidence="6">
    <location>
        <begin position="542"/>
        <end position="558"/>
    </location>
</feature>
<feature type="compositionally biased region" description="Basic residues" evidence="6">
    <location>
        <begin position="229"/>
        <end position="239"/>
    </location>
</feature>
<feature type="region of interest" description="Disordered" evidence="6">
    <location>
        <begin position="570"/>
        <end position="734"/>
    </location>
</feature>
<keyword evidence="2" id="KW-0678">Repressor</keyword>
<feature type="compositionally biased region" description="Polar residues" evidence="6">
    <location>
        <begin position="487"/>
        <end position="507"/>
    </location>
</feature>
<dbReference type="InterPro" id="IPR013907">
    <property type="entry name" value="Sds3"/>
</dbReference>
<evidence type="ECO:0000256" key="1">
    <source>
        <dbReference type="ARBA" id="ARBA00004123"/>
    </source>
</evidence>
<dbReference type="EMBL" id="JAFEKC020000014">
    <property type="protein sequence ID" value="KAK0511216.1"/>
    <property type="molecule type" value="Genomic_DNA"/>
</dbReference>
<proteinExistence type="predicted"/>
<dbReference type="AlphaFoldDB" id="A0AA39QZD5"/>
<feature type="compositionally biased region" description="Basic and acidic residues" evidence="6">
    <location>
        <begin position="73"/>
        <end position="86"/>
    </location>
</feature>
<feature type="compositionally biased region" description="Polar residues" evidence="6">
    <location>
        <begin position="681"/>
        <end position="694"/>
    </location>
</feature>
<protein>
    <recommendedName>
        <fullName evidence="9">Transcriptional regulatory protein DEP1</fullName>
    </recommendedName>
</protein>
<feature type="compositionally biased region" description="Basic and acidic residues" evidence="6">
    <location>
        <begin position="38"/>
        <end position="65"/>
    </location>
</feature>
<accession>A0AA39QZD5</accession>
<comment type="subcellular location">
    <subcellularLocation>
        <location evidence="1">Nucleus</location>
    </subcellularLocation>
</comment>
<organism evidence="7 8">
    <name type="scientific">Cladonia borealis</name>
    <dbReference type="NCBI Taxonomy" id="184061"/>
    <lineage>
        <taxon>Eukaryota</taxon>
        <taxon>Fungi</taxon>
        <taxon>Dikarya</taxon>
        <taxon>Ascomycota</taxon>
        <taxon>Pezizomycotina</taxon>
        <taxon>Lecanoromycetes</taxon>
        <taxon>OSLEUM clade</taxon>
        <taxon>Lecanoromycetidae</taxon>
        <taxon>Lecanorales</taxon>
        <taxon>Lecanorineae</taxon>
        <taxon>Cladoniaceae</taxon>
        <taxon>Cladonia</taxon>
    </lineage>
</organism>
<feature type="compositionally biased region" description="Polar residues" evidence="6">
    <location>
        <begin position="204"/>
        <end position="228"/>
    </location>
</feature>
<feature type="region of interest" description="Disordered" evidence="6">
    <location>
        <begin position="25"/>
        <end position="89"/>
    </location>
</feature>
<dbReference type="PANTHER" id="PTHR21964">
    <property type="entry name" value="BREAST CANCER METASTASIS-SUPPRESSOR 1"/>
    <property type="match status" value="1"/>
</dbReference>
<dbReference type="GO" id="GO:0010468">
    <property type="term" value="P:regulation of gene expression"/>
    <property type="evidence" value="ECO:0007669"/>
    <property type="project" value="UniProtKB-ARBA"/>
</dbReference>
<feature type="compositionally biased region" description="Polar residues" evidence="6">
    <location>
        <begin position="659"/>
        <end position="669"/>
    </location>
</feature>
<gene>
    <name evidence="7" type="ORF">JMJ35_006768</name>
</gene>
<comment type="caution">
    <text evidence="7">The sequence shown here is derived from an EMBL/GenBank/DDBJ whole genome shotgun (WGS) entry which is preliminary data.</text>
</comment>
<dbReference type="Proteomes" id="UP001166286">
    <property type="component" value="Unassembled WGS sequence"/>
</dbReference>
<feature type="compositionally biased region" description="Basic and acidic residues" evidence="6">
    <location>
        <begin position="166"/>
        <end position="176"/>
    </location>
</feature>
<keyword evidence="4" id="KW-0804">Transcription</keyword>
<feature type="compositionally biased region" description="Basic residues" evidence="6">
    <location>
        <begin position="530"/>
        <end position="541"/>
    </location>
</feature>
<name>A0AA39QZD5_9LECA</name>
<feature type="compositionally biased region" description="Polar residues" evidence="6">
    <location>
        <begin position="581"/>
        <end position="593"/>
    </location>
</feature>
<dbReference type="SMART" id="SM01401">
    <property type="entry name" value="Sds3"/>
    <property type="match status" value="1"/>
</dbReference>
<evidence type="ECO:0000313" key="7">
    <source>
        <dbReference type="EMBL" id="KAK0511216.1"/>
    </source>
</evidence>
<evidence type="ECO:0008006" key="9">
    <source>
        <dbReference type="Google" id="ProtNLM"/>
    </source>
</evidence>
<dbReference type="Pfam" id="PF08598">
    <property type="entry name" value="Sds3"/>
    <property type="match status" value="1"/>
</dbReference>
<feature type="region of interest" description="Disordered" evidence="6">
    <location>
        <begin position="487"/>
        <end position="510"/>
    </location>
</feature>
<keyword evidence="3" id="KW-0805">Transcription regulation</keyword>
<keyword evidence="5" id="KW-0539">Nucleus</keyword>
<feature type="region of interest" description="Disordered" evidence="6">
    <location>
        <begin position="110"/>
        <end position="247"/>
    </location>
</feature>
<feature type="compositionally biased region" description="Polar residues" evidence="6">
    <location>
        <begin position="184"/>
        <end position="197"/>
    </location>
</feature>
<reference evidence="7" key="1">
    <citation type="submission" date="2023-03" db="EMBL/GenBank/DDBJ databases">
        <title>Complete genome of Cladonia borealis.</title>
        <authorList>
            <person name="Park H."/>
        </authorList>
    </citation>
    <scope>NUCLEOTIDE SEQUENCE</scope>
    <source>
        <strain evidence="7">ANT050790</strain>
    </source>
</reference>
<evidence type="ECO:0000256" key="2">
    <source>
        <dbReference type="ARBA" id="ARBA00022491"/>
    </source>
</evidence>
<feature type="region of interest" description="Disordered" evidence="6">
    <location>
        <begin position="529"/>
        <end position="558"/>
    </location>
</feature>
<evidence type="ECO:0000256" key="3">
    <source>
        <dbReference type="ARBA" id="ARBA00023015"/>
    </source>
</evidence>
<sequence>MTTNTATSLPGMAVEHMSYIVSEVVKEGENADMPQVDMDDRSSSLSELGERAGHEEVENVSHGDSEANDTEAETERLEESPQKQRELNNVVLASANGMYGDRESSAIGTLLGEFGENGPLTDGDRLGQTSDISSLADSGDEAGKALSSTPPSSRKRKRSSFEADSLSDREPAERISPRSFGKTAANSHENMSPNGSADQEDQEVLSTEVLSSTNSQTRKAQQYNSVKQTFKKGKRKGKRIRDDDTETMADEAAAAEGLAELDGSHQMAYSNEEDMEVDDVGDVREADHLIKTEEGGIQKKTALDSLHAMEKCFATLRDKIFDERLMQCNEELALLEQPISAHPELLVMREVIDQRRDQKIEYEHTLMKHKLTTLQRESVANKAQIHSQYMQSVREIRDGALDRLNREFYQLQRERRSCEGDVPEYMYNFTTKRSQQITQQMAYNSEVSVLSGIAKYVGFPAAPDISNARPNEIEDDLRAMGIASVASHTSQNHRPALRTNLSGTTGFPRQRPAAEEHFLEQNAWANPQHPYHHQQRQHMHRQVSALSGAATPTSTPAAQRRVIDLTEPQGSASTIAEPHSGPSSAVALTSATDKASKEPQSRQYRAIDDKPGESTPSRVIGVPIEAAQENSVFPGHTTEKGKGPQSVKSDHSQSSSLQRNKSQESQTPNAIPKPLPFMHTGGSSSTPGVRTSTPVRYPAIKAEDGSQHQRRSPHPYHSPAAVATVGSGQNRFTT</sequence>
<feature type="compositionally biased region" description="Basic and acidic residues" evidence="6">
    <location>
        <begin position="594"/>
        <end position="612"/>
    </location>
</feature>
<evidence type="ECO:0000256" key="4">
    <source>
        <dbReference type="ARBA" id="ARBA00023163"/>
    </source>
</evidence>
<dbReference type="GO" id="GO:0005654">
    <property type="term" value="C:nucleoplasm"/>
    <property type="evidence" value="ECO:0007669"/>
    <property type="project" value="UniProtKB-ARBA"/>
</dbReference>
<evidence type="ECO:0000256" key="6">
    <source>
        <dbReference type="SAM" id="MobiDB-lite"/>
    </source>
</evidence>